<reference evidence="2 3" key="1">
    <citation type="submission" date="2018-08" db="EMBL/GenBank/DDBJ databases">
        <title>Sequencing the genomes of 1000 actinobacteria strains.</title>
        <authorList>
            <person name="Klenk H.-P."/>
        </authorList>
    </citation>
    <scope>NUCLEOTIDE SEQUENCE [LARGE SCALE GENOMIC DNA]</scope>
    <source>
        <strain evidence="2 3">DSM 22891</strain>
    </source>
</reference>
<dbReference type="InterPro" id="IPR000914">
    <property type="entry name" value="SBP_5_dom"/>
</dbReference>
<dbReference type="AlphaFoldDB" id="A0A3D9VA26"/>
<name>A0A3D9VA26_THECX</name>
<dbReference type="PANTHER" id="PTHR30290:SF62">
    <property type="entry name" value="OLIGOPEPTIDE ABC TRANSPORTER, PERIPLASMIC OLIGOPEPTIDE-BINDING PROTEIN"/>
    <property type="match status" value="1"/>
</dbReference>
<dbReference type="InterPro" id="IPR006311">
    <property type="entry name" value="TAT_signal"/>
</dbReference>
<dbReference type="Proteomes" id="UP000256485">
    <property type="component" value="Unassembled WGS sequence"/>
</dbReference>
<organism evidence="2 3">
    <name type="scientific">Thermasporomyces composti</name>
    <dbReference type="NCBI Taxonomy" id="696763"/>
    <lineage>
        <taxon>Bacteria</taxon>
        <taxon>Bacillati</taxon>
        <taxon>Actinomycetota</taxon>
        <taxon>Actinomycetes</taxon>
        <taxon>Propionibacteriales</taxon>
        <taxon>Nocardioidaceae</taxon>
        <taxon>Thermasporomyces</taxon>
    </lineage>
</organism>
<dbReference type="EMBL" id="QTUC01000001">
    <property type="protein sequence ID" value="REF38146.1"/>
    <property type="molecule type" value="Genomic_DNA"/>
</dbReference>
<protein>
    <submittedName>
        <fullName evidence="2">Peptide/nickel transport system substrate-binding protein</fullName>
    </submittedName>
</protein>
<dbReference type="OrthoDB" id="3713816at2"/>
<dbReference type="GO" id="GO:0015833">
    <property type="term" value="P:peptide transport"/>
    <property type="evidence" value="ECO:0007669"/>
    <property type="project" value="TreeGrafter"/>
</dbReference>
<comment type="caution">
    <text evidence="2">The sequence shown here is derived from an EMBL/GenBank/DDBJ whole genome shotgun (WGS) entry which is preliminary data.</text>
</comment>
<sequence>MTRGMARRDLLGLTGVAVLGASLTGCEFLSTEPSTEPSPPASTDTKEAPELARLVADGALPPLEERLPEEPLVVTPVQEVGRYGGAIRRGELSLETGRNIVVFARASLVEWGLEKVEPVPALARSWEVSPDQRVYRFQLRKGVRWSDGALFTADDLVFWYESVLRNEELTPVVPGWLRSGSEPVELVKLDDHSVEFRFAEPNSLFLRYLAYPPNGLSILLPAHYLRRFHPEHTQTTELDKLVEEAGFENWMAYFSNRADAWHNPDRPVLGAWKVSRPPSGGTRAVMERNPYYWKVDTEGRQLPYIDRLEITAMDENVVVLRASGGEIDFQYSYLGTSNMPVLARSAESAGYRVLRWKYDAPGVDLYTNQSHADPVIRRLMQSLDFRAALSHAINRDEINQVLYNGAGTPGHPVAIPEDPYYVPGSGQRFLEYDPDTADRLLDRVGLTERDDDGFRLRPDGKPLRLTISTFTFESGIEPVDVYMLVKRGWEAVGIRTHVDNMDRSLWSTRITRNQFDIAGYIVAGYMWDINPGWFVPTDVSTYWAPLFGEWYASGGRSGEEPPPLLRRLQELYDQLTRAPDDETRLRLGREILAMHDENVWIIGTVSAPFQPVVVADDLVNVKEEAVGSYRTGHEGVTWPEQLFYRHPERH</sequence>
<dbReference type="InterPro" id="IPR039424">
    <property type="entry name" value="SBP_5"/>
</dbReference>
<dbReference type="Pfam" id="PF00496">
    <property type="entry name" value="SBP_bac_5"/>
    <property type="match status" value="1"/>
</dbReference>
<dbReference type="PROSITE" id="PS51257">
    <property type="entry name" value="PROKAR_LIPOPROTEIN"/>
    <property type="match status" value="1"/>
</dbReference>
<dbReference type="RefSeq" id="WP_115851489.1">
    <property type="nucleotide sequence ID" value="NZ_QTUC01000001.1"/>
</dbReference>
<evidence type="ECO:0000313" key="2">
    <source>
        <dbReference type="EMBL" id="REF38146.1"/>
    </source>
</evidence>
<gene>
    <name evidence="2" type="ORF">DFJ64_3617</name>
</gene>
<evidence type="ECO:0000259" key="1">
    <source>
        <dbReference type="Pfam" id="PF00496"/>
    </source>
</evidence>
<dbReference type="SUPFAM" id="SSF53850">
    <property type="entry name" value="Periplasmic binding protein-like II"/>
    <property type="match status" value="1"/>
</dbReference>
<dbReference type="Gene3D" id="3.10.105.10">
    <property type="entry name" value="Dipeptide-binding Protein, Domain 3"/>
    <property type="match status" value="1"/>
</dbReference>
<evidence type="ECO:0000313" key="3">
    <source>
        <dbReference type="Proteomes" id="UP000256485"/>
    </source>
</evidence>
<feature type="domain" description="Solute-binding protein family 5" evidence="1">
    <location>
        <begin position="117"/>
        <end position="527"/>
    </location>
</feature>
<dbReference type="PANTHER" id="PTHR30290">
    <property type="entry name" value="PERIPLASMIC BINDING COMPONENT OF ABC TRANSPORTER"/>
    <property type="match status" value="1"/>
</dbReference>
<accession>A0A3D9VA26</accession>
<dbReference type="GO" id="GO:1904680">
    <property type="term" value="F:peptide transmembrane transporter activity"/>
    <property type="evidence" value="ECO:0007669"/>
    <property type="project" value="TreeGrafter"/>
</dbReference>
<proteinExistence type="predicted"/>
<dbReference type="CDD" id="cd08500">
    <property type="entry name" value="PBP2_NikA_DppA_OppA_like_4"/>
    <property type="match status" value="1"/>
</dbReference>
<dbReference type="PROSITE" id="PS51318">
    <property type="entry name" value="TAT"/>
    <property type="match status" value="1"/>
</dbReference>
<dbReference type="Gene3D" id="3.40.190.10">
    <property type="entry name" value="Periplasmic binding protein-like II"/>
    <property type="match status" value="1"/>
</dbReference>
<keyword evidence="3" id="KW-1185">Reference proteome</keyword>